<keyword evidence="1" id="KW-0732">Signal</keyword>
<sequence length="516" mass="57879">MTSRRRVGRCGRTALKLLLPLAFALGSAAFTYATNPFTRHSVVKKTFRAEFTERGLVVSDRTAGLQLRQSLPYRALAVYATGLNILATRYVASPRSTARDIEGIVADIHALRFDPQGLLLISGDHFSALFVRNLGVFYYPMLDRSLPGAGPDLAQDWRDRQLVYLQTLGHALGWAAQARELHTTVVTTGRRTVTGVNFYHRPSDTLYGMLYALAALLGQEPARPAHYAEDVHALETVEAAQHLLRRYGPALRRHYADYLSGVLDHEGLLVRRDIRLSGAKDITERRSAFFDNVICWKTQQLGMSLGLVPEDQAALSGMKRAILSTFWEDRSGHFLEDLSTEADEGSYYSSDWLIVLATGFLNPEDAAERPYYERCVEYIRSIGVAEPLPLRYHADRRAHRQVPVVRLAVASYGGDAVWSFWGMEYIKTLILLHRSTGEAHYLDEAGRHLAAYEDAMLAHGGFPEVLDSRVELLTTPLYRSIRQTGWVIGFEQAREMYRAEVARPGQVKIPALAQAQ</sequence>
<reference evidence="2 3" key="1">
    <citation type="submission" date="2018-11" db="EMBL/GenBank/DDBJ databases">
        <title>Sequencing the genomes of 1000 actinobacteria strains.</title>
        <authorList>
            <person name="Klenk H.-P."/>
        </authorList>
    </citation>
    <scope>NUCLEOTIDE SEQUENCE [LARGE SCALE GENOMIC DNA]</scope>
    <source>
        <strain evidence="2 3">DSM 11294</strain>
    </source>
</reference>
<dbReference type="EMBL" id="RKHK01000001">
    <property type="protein sequence ID" value="ROR73799.1"/>
    <property type="molecule type" value="Genomic_DNA"/>
</dbReference>
<feature type="signal peptide" evidence="1">
    <location>
        <begin position="1"/>
        <end position="33"/>
    </location>
</feature>
<evidence type="ECO:0000313" key="2">
    <source>
        <dbReference type="EMBL" id="ROR73799.1"/>
    </source>
</evidence>
<evidence type="ECO:0000313" key="3">
    <source>
        <dbReference type="Proteomes" id="UP000280668"/>
    </source>
</evidence>
<evidence type="ECO:0000256" key="1">
    <source>
        <dbReference type="SAM" id="SignalP"/>
    </source>
</evidence>
<keyword evidence="3" id="KW-1185">Reference proteome</keyword>
<comment type="caution">
    <text evidence="2">The sequence shown here is derived from an EMBL/GenBank/DDBJ whole genome shotgun (WGS) entry which is preliminary data.</text>
</comment>
<dbReference type="OrthoDB" id="5173057at2"/>
<proteinExistence type="predicted"/>
<gene>
    <name evidence="2" type="ORF">EDD31_2188</name>
</gene>
<protein>
    <submittedName>
        <fullName evidence="2">Uncharacterized protein</fullName>
    </submittedName>
</protein>
<name>A0A3N2BEX0_9MICO</name>
<dbReference type="AlphaFoldDB" id="A0A3N2BEX0"/>
<dbReference type="Proteomes" id="UP000280668">
    <property type="component" value="Unassembled WGS sequence"/>
</dbReference>
<organism evidence="2 3">
    <name type="scientific">Bogoriella caseilytica</name>
    <dbReference type="NCBI Taxonomy" id="56055"/>
    <lineage>
        <taxon>Bacteria</taxon>
        <taxon>Bacillati</taxon>
        <taxon>Actinomycetota</taxon>
        <taxon>Actinomycetes</taxon>
        <taxon>Micrococcales</taxon>
        <taxon>Bogoriellaceae</taxon>
        <taxon>Bogoriella</taxon>
    </lineage>
</organism>
<dbReference type="GO" id="GO:0005975">
    <property type="term" value="P:carbohydrate metabolic process"/>
    <property type="evidence" value="ECO:0007669"/>
    <property type="project" value="InterPro"/>
</dbReference>
<dbReference type="RefSeq" id="WP_148058934.1">
    <property type="nucleotide sequence ID" value="NZ_RKHK01000001.1"/>
</dbReference>
<feature type="chain" id="PRO_5038516476" evidence="1">
    <location>
        <begin position="34"/>
        <end position="516"/>
    </location>
</feature>
<accession>A0A3N2BEX0</accession>
<dbReference type="SUPFAM" id="SSF48208">
    <property type="entry name" value="Six-hairpin glycosidases"/>
    <property type="match status" value="1"/>
</dbReference>
<dbReference type="InterPro" id="IPR008928">
    <property type="entry name" value="6-hairpin_glycosidase_sf"/>
</dbReference>